<dbReference type="EMBL" id="AYKW01000005">
    <property type="protein sequence ID" value="PIL34368.1"/>
    <property type="molecule type" value="Genomic_DNA"/>
</dbReference>
<dbReference type="PANTHER" id="PTHR48081">
    <property type="entry name" value="AB HYDROLASE SUPERFAMILY PROTEIN C4A8.06C"/>
    <property type="match status" value="1"/>
</dbReference>
<feature type="domain" description="BD-FAE-like" evidence="2">
    <location>
        <begin position="52"/>
        <end position="174"/>
    </location>
</feature>
<evidence type="ECO:0000313" key="4">
    <source>
        <dbReference type="Proteomes" id="UP000230002"/>
    </source>
</evidence>
<reference evidence="3 4" key="1">
    <citation type="journal article" date="2015" name="Sci. Rep.">
        <title>Chromosome-level genome map provides insights into diverse defense mechanisms in the medicinal fungus Ganoderma sinense.</title>
        <authorList>
            <person name="Zhu Y."/>
            <person name="Xu J."/>
            <person name="Sun C."/>
            <person name="Zhou S."/>
            <person name="Xu H."/>
            <person name="Nelson D.R."/>
            <person name="Qian J."/>
            <person name="Song J."/>
            <person name="Luo H."/>
            <person name="Xiang L."/>
            <person name="Li Y."/>
            <person name="Xu Z."/>
            <person name="Ji A."/>
            <person name="Wang L."/>
            <person name="Lu S."/>
            <person name="Hayward A."/>
            <person name="Sun W."/>
            <person name="Li X."/>
            <person name="Schwartz D.C."/>
            <person name="Wang Y."/>
            <person name="Chen S."/>
        </authorList>
    </citation>
    <scope>NUCLEOTIDE SEQUENCE [LARGE SCALE GENOMIC DNA]</scope>
    <source>
        <strain evidence="3 4">ZZ0214-1</strain>
    </source>
</reference>
<evidence type="ECO:0000259" key="2">
    <source>
        <dbReference type="Pfam" id="PF20434"/>
    </source>
</evidence>
<evidence type="ECO:0000256" key="1">
    <source>
        <dbReference type="ARBA" id="ARBA00022801"/>
    </source>
</evidence>
<organism evidence="3 4">
    <name type="scientific">Ganoderma sinense ZZ0214-1</name>
    <dbReference type="NCBI Taxonomy" id="1077348"/>
    <lineage>
        <taxon>Eukaryota</taxon>
        <taxon>Fungi</taxon>
        <taxon>Dikarya</taxon>
        <taxon>Basidiomycota</taxon>
        <taxon>Agaricomycotina</taxon>
        <taxon>Agaricomycetes</taxon>
        <taxon>Polyporales</taxon>
        <taxon>Polyporaceae</taxon>
        <taxon>Ganoderma</taxon>
    </lineage>
</organism>
<name>A0A2G8SLB6_9APHY</name>
<protein>
    <recommendedName>
        <fullName evidence="2">BD-FAE-like domain-containing protein</fullName>
    </recommendedName>
</protein>
<comment type="caution">
    <text evidence="3">The sequence shown here is derived from an EMBL/GenBank/DDBJ whole genome shotgun (WGS) entry which is preliminary data.</text>
</comment>
<evidence type="ECO:0000313" key="3">
    <source>
        <dbReference type="EMBL" id="PIL34368.1"/>
    </source>
</evidence>
<proteinExistence type="predicted"/>
<dbReference type="OrthoDB" id="433474at2759"/>
<dbReference type="Pfam" id="PF20434">
    <property type="entry name" value="BD-FAE"/>
    <property type="match status" value="1"/>
</dbReference>
<dbReference type="Proteomes" id="UP000230002">
    <property type="component" value="Unassembled WGS sequence"/>
</dbReference>
<dbReference type="GO" id="GO:0016787">
    <property type="term" value="F:hydrolase activity"/>
    <property type="evidence" value="ECO:0007669"/>
    <property type="project" value="UniProtKB-KW"/>
</dbReference>
<dbReference type="STRING" id="1077348.A0A2G8SLB6"/>
<dbReference type="InterPro" id="IPR049492">
    <property type="entry name" value="BD-FAE-like_dom"/>
</dbReference>
<dbReference type="InterPro" id="IPR050300">
    <property type="entry name" value="GDXG_lipolytic_enzyme"/>
</dbReference>
<dbReference type="SUPFAM" id="SSF53474">
    <property type="entry name" value="alpha/beta-Hydrolases"/>
    <property type="match status" value="1"/>
</dbReference>
<sequence length="320" mass="35844">MDVVAAFTDDGIYKVLDPTRVAFMKLLEKRREEIQGYPRQTFQFGATPRHKLDIYYPDPKAVPTKGPQPVLFFVYGGAFIEGDRQIAKPYDLGYSNLGVFFAQRGLLTVIADYRLWPEVTYPTPPADVRDALAWFLAHNPAVAAASNGQFPDSADLSNIFVLAHSAGGNHLASLYLSPDVMPLEHPVRAATRGLVPQGGAYHFYFEPEPNGDPTVLEGYYGSRENTLVNIPLELLKRAPDELIKGLPEWFVLASEREPPDVRTTNDMFVQVLEERLGKKVKYDFMKGHNHISPHWALLSGEGEEWGDWVAAWVKEKATAL</sequence>
<dbReference type="Gene3D" id="3.40.50.1820">
    <property type="entry name" value="alpha/beta hydrolase"/>
    <property type="match status" value="1"/>
</dbReference>
<accession>A0A2G8SLB6</accession>
<keyword evidence="1" id="KW-0378">Hydrolase</keyword>
<gene>
    <name evidence="3" type="ORF">GSI_03143</name>
</gene>
<dbReference type="AlphaFoldDB" id="A0A2G8SLB6"/>
<dbReference type="PANTHER" id="PTHR48081:SF33">
    <property type="entry name" value="KYNURENINE FORMAMIDASE"/>
    <property type="match status" value="1"/>
</dbReference>
<keyword evidence="4" id="KW-1185">Reference proteome</keyword>
<dbReference type="InterPro" id="IPR029058">
    <property type="entry name" value="AB_hydrolase_fold"/>
</dbReference>